<keyword evidence="3" id="KW-1185">Reference proteome</keyword>
<evidence type="ECO:0000256" key="1">
    <source>
        <dbReference type="SAM" id="MobiDB-lite"/>
    </source>
</evidence>
<proteinExistence type="predicted"/>
<dbReference type="EMBL" id="AYSA01000967">
    <property type="protein sequence ID" value="ESZ89482.1"/>
    <property type="molecule type" value="Genomic_DNA"/>
</dbReference>
<organism evidence="2 3">
    <name type="scientific">Sclerotinia borealis (strain F-4128)</name>
    <dbReference type="NCBI Taxonomy" id="1432307"/>
    <lineage>
        <taxon>Eukaryota</taxon>
        <taxon>Fungi</taxon>
        <taxon>Dikarya</taxon>
        <taxon>Ascomycota</taxon>
        <taxon>Pezizomycotina</taxon>
        <taxon>Leotiomycetes</taxon>
        <taxon>Helotiales</taxon>
        <taxon>Sclerotiniaceae</taxon>
        <taxon>Sclerotinia</taxon>
    </lineage>
</organism>
<feature type="compositionally biased region" description="Low complexity" evidence="1">
    <location>
        <begin position="63"/>
        <end position="80"/>
    </location>
</feature>
<dbReference type="HOGENOM" id="CLU_1571556_0_0_1"/>
<gene>
    <name evidence="2" type="ORF">SBOR_10131</name>
</gene>
<evidence type="ECO:0000313" key="3">
    <source>
        <dbReference type="Proteomes" id="UP000019487"/>
    </source>
</evidence>
<sequence>MTSFQSAPSSSDNRHPTQPSNLNRPARTPLPSAPTTPRRPPITSSPSDATGSGRSPRTPLPSAPTSSRRPSRTPLPSAPTVSGEPSGAPLPSAPTIHGQPLGAPLQPTPAVPRRFPYGSPRYIRWRVRTRRLRSWGIVPDIKEPTAAEEALKHRCTELSGLRWSQNYIPP</sequence>
<feature type="compositionally biased region" description="Pro residues" evidence="1">
    <location>
        <begin position="31"/>
        <end position="40"/>
    </location>
</feature>
<feature type="region of interest" description="Disordered" evidence="1">
    <location>
        <begin position="1"/>
        <end position="117"/>
    </location>
</feature>
<comment type="caution">
    <text evidence="2">The sequence shown here is derived from an EMBL/GenBank/DDBJ whole genome shotgun (WGS) entry which is preliminary data.</text>
</comment>
<name>W9BY10_SCLBF</name>
<evidence type="ECO:0000313" key="2">
    <source>
        <dbReference type="EMBL" id="ESZ89482.1"/>
    </source>
</evidence>
<dbReference type="AlphaFoldDB" id="W9BY10"/>
<reference evidence="2 3" key="1">
    <citation type="journal article" date="2014" name="Genome Announc.">
        <title>Draft genome sequence of Sclerotinia borealis, a psychrophilic plant pathogenic fungus.</title>
        <authorList>
            <person name="Mardanov A.V."/>
            <person name="Beletsky A.V."/>
            <person name="Kadnikov V.V."/>
            <person name="Ignatov A.N."/>
            <person name="Ravin N.V."/>
        </authorList>
    </citation>
    <scope>NUCLEOTIDE SEQUENCE [LARGE SCALE GENOMIC DNA]</scope>
    <source>
        <strain evidence="3">F-4157</strain>
    </source>
</reference>
<accession>W9BY10</accession>
<protein>
    <submittedName>
        <fullName evidence="2">Uncharacterized protein</fullName>
    </submittedName>
</protein>
<feature type="compositionally biased region" description="Polar residues" evidence="1">
    <location>
        <begin position="1"/>
        <end position="23"/>
    </location>
</feature>
<dbReference type="OrthoDB" id="3548715at2759"/>
<dbReference type="Proteomes" id="UP000019487">
    <property type="component" value="Unassembled WGS sequence"/>
</dbReference>